<organism evidence="2 3">
    <name type="scientific">Stephanodiscus triporus</name>
    <dbReference type="NCBI Taxonomy" id="2934178"/>
    <lineage>
        <taxon>Eukaryota</taxon>
        <taxon>Sar</taxon>
        <taxon>Stramenopiles</taxon>
        <taxon>Ochrophyta</taxon>
        <taxon>Bacillariophyta</taxon>
        <taxon>Coscinodiscophyceae</taxon>
        <taxon>Thalassiosirophycidae</taxon>
        <taxon>Stephanodiscales</taxon>
        <taxon>Stephanodiscaceae</taxon>
        <taxon>Stephanodiscus</taxon>
    </lineage>
</organism>
<sequence length="291" mass="32107">MKFRLASLFGVVLASFHGGVPVNAFNAFAQFAPLLQKTSSSAAGPPPPPSRVETESWLDVLKYDETPKFDVLAKTIEYANCKDFDSIMTYYADDYVFRGPVVGPITAEDVRKTSECQSLTTKLACQRIKRFSLGRQGFKIQSAFPNLQTRPFGFTVDPDNPFRCYFFERWEGTNTESVKIGPTELPPTNANIQLPTHIMSIHWNPEGKIRYTCLSNPLDRFEGNTKGSGAILGLLAGAGVDVGNASIGDVKLRLQQRLISLIDGFGSPWSKDADIPGWWKSKAKGADPNDM</sequence>
<keyword evidence="1" id="KW-0732">Signal</keyword>
<dbReference type="EMBL" id="JALLAZ020000608">
    <property type="protein sequence ID" value="KAL3791050.1"/>
    <property type="molecule type" value="Genomic_DNA"/>
</dbReference>
<feature type="chain" id="PRO_5044789635" evidence="1">
    <location>
        <begin position="25"/>
        <end position="291"/>
    </location>
</feature>
<gene>
    <name evidence="2" type="ORF">ACHAW5_002827</name>
</gene>
<accession>A0ABD3PSD6</accession>
<evidence type="ECO:0000313" key="3">
    <source>
        <dbReference type="Proteomes" id="UP001530315"/>
    </source>
</evidence>
<comment type="caution">
    <text evidence="2">The sequence shown here is derived from an EMBL/GenBank/DDBJ whole genome shotgun (WGS) entry which is preliminary data.</text>
</comment>
<feature type="signal peptide" evidence="1">
    <location>
        <begin position="1"/>
        <end position="24"/>
    </location>
</feature>
<dbReference type="Proteomes" id="UP001530315">
    <property type="component" value="Unassembled WGS sequence"/>
</dbReference>
<evidence type="ECO:0000313" key="2">
    <source>
        <dbReference type="EMBL" id="KAL3791050.1"/>
    </source>
</evidence>
<dbReference type="AlphaFoldDB" id="A0ABD3PSD6"/>
<evidence type="ECO:0000256" key="1">
    <source>
        <dbReference type="SAM" id="SignalP"/>
    </source>
</evidence>
<dbReference type="Gene3D" id="3.10.450.50">
    <property type="match status" value="1"/>
</dbReference>
<proteinExistence type="predicted"/>
<keyword evidence="3" id="KW-1185">Reference proteome</keyword>
<name>A0ABD3PSD6_9STRA</name>
<protein>
    <submittedName>
        <fullName evidence="2">Uncharacterized protein</fullName>
    </submittedName>
</protein>
<reference evidence="2 3" key="1">
    <citation type="submission" date="2024-10" db="EMBL/GenBank/DDBJ databases">
        <title>Updated reference genomes for cyclostephanoid diatoms.</title>
        <authorList>
            <person name="Roberts W.R."/>
            <person name="Alverson A.J."/>
        </authorList>
    </citation>
    <scope>NUCLEOTIDE SEQUENCE [LARGE SCALE GENOMIC DNA]</scope>
    <source>
        <strain evidence="2 3">AJA276-08</strain>
    </source>
</reference>